<feature type="transmembrane region" description="Helical" evidence="2">
    <location>
        <begin position="280"/>
        <end position="298"/>
    </location>
</feature>
<protein>
    <submittedName>
        <fullName evidence="3">YfhO family protein</fullName>
    </submittedName>
</protein>
<dbReference type="EMBL" id="CP116942">
    <property type="protein sequence ID" value="WCO68224.1"/>
    <property type="molecule type" value="Genomic_DNA"/>
</dbReference>
<feature type="transmembrane region" description="Helical" evidence="2">
    <location>
        <begin position="107"/>
        <end position="125"/>
    </location>
</feature>
<dbReference type="InterPro" id="IPR018580">
    <property type="entry name" value="Uncharacterised_YfhO"/>
</dbReference>
<keyword evidence="2" id="KW-0472">Membrane</keyword>
<feature type="transmembrane region" description="Helical" evidence="2">
    <location>
        <begin position="405"/>
        <end position="425"/>
    </location>
</feature>
<dbReference type="Pfam" id="PF09586">
    <property type="entry name" value="YfhO"/>
    <property type="match status" value="1"/>
</dbReference>
<dbReference type="PANTHER" id="PTHR38454:SF1">
    <property type="entry name" value="INTEGRAL MEMBRANE PROTEIN"/>
    <property type="match status" value="1"/>
</dbReference>
<gene>
    <name evidence="3" type="ORF">PO878_05725</name>
</gene>
<dbReference type="KEGG" id="ima:PO878_05725"/>
<feature type="transmembrane region" description="Helical" evidence="2">
    <location>
        <begin position="432"/>
        <end position="453"/>
    </location>
</feature>
<feature type="transmembrane region" description="Helical" evidence="2">
    <location>
        <begin position="376"/>
        <end position="393"/>
    </location>
</feature>
<dbReference type="AlphaFoldDB" id="A0AAE9Y7L4"/>
<feature type="transmembrane region" description="Helical" evidence="2">
    <location>
        <begin position="83"/>
        <end position="100"/>
    </location>
</feature>
<keyword evidence="2" id="KW-1133">Transmembrane helix</keyword>
<feature type="compositionally biased region" description="Low complexity" evidence="1">
    <location>
        <begin position="730"/>
        <end position="744"/>
    </location>
</feature>
<sequence length="751" mass="77628">MLVPFVVFLDALVGRRLIAPGDGHTYYLPLEQSVADGWRHGALPTWDAGSFAGSPLLGIHQGAALHPAMLLHLLLPTTTAHDLALVTALAVAGAGTAALVRRLTGDAAAAAVSGCAFALCGFQFAHLGHVSIVATTAWLPWALWSADRLIERLDVRRVAGGAVVVGLAGLSGHGQMLAYILVATLAYTVVAVPARALPAAGARVATMVAGGLGLAAVQLVPVVAALGDSDRSRLSLDQATAYSHDPQSLLVTVFPFLYGNARPEGPVPSSYAGPWTLTELSAYVGGAALVAALVALPAVRRDRRLVALLVVAAGSALVALGDSTPAGSVVHAVPGLGQMRSWARYTIGVQLAVSGLAGVGVARVRMWGPPRHLRRWVLGVLAIAAVAAFLPALAPDRVDGRQLLWAVGLPAGAALVGVTLLWALGRWPLRRGLVLLLVLAVSIDAVGGFGWWYRWRSASPTPSEASALLAGEAEPPWGRVPDADGGVDRYLWAGDPLAALPHSPRVASASGASSVTGMDPLAPAAYLEVTGTDYLGRVEDPDALLGSSSHLLDLLRVTVVARPADGRVERTVRAPALPEAFLVGRTRQVSRAEAVRAATGRDHLDPHAEAVVEGACRTCPDRGTSGPAGRAGTVRRNGSSADVTVTAERPALLVISEAWSRGWSATVDGEPAPVVRADGVVQGIPVPAGRSVVTLTYRPPGLRLGTWISAATAASLLLGLLVDGRRRQRQPSSQSRASRPESVSGTPVHSG</sequence>
<feature type="transmembrane region" description="Helical" evidence="2">
    <location>
        <begin position="342"/>
        <end position="364"/>
    </location>
</feature>
<evidence type="ECO:0000313" key="3">
    <source>
        <dbReference type="EMBL" id="WCO68224.1"/>
    </source>
</evidence>
<keyword evidence="4" id="KW-1185">Reference proteome</keyword>
<accession>A0AAE9Y7L4</accession>
<feature type="transmembrane region" description="Helical" evidence="2">
    <location>
        <begin position="204"/>
        <end position="226"/>
    </location>
</feature>
<evidence type="ECO:0000256" key="1">
    <source>
        <dbReference type="SAM" id="MobiDB-lite"/>
    </source>
</evidence>
<feature type="region of interest" description="Disordered" evidence="1">
    <location>
        <begin position="727"/>
        <end position="751"/>
    </location>
</feature>
<keyword evidence="2" id="KW-0812">Transmembrane</keyword>
<name>A0AAE9Y7L4_9ACTN</name>
<dbReference type="Proteomes" id="UP001216390">
    <property type="component" value="Chromosome"/>
</dbReference>
<evidence type="ECO:0000256" key="2">
    <source>
        <dbReference type="SAM" id="Phobius"/>
    </source>
</evidence>
<evidence type="ECO:0000313" key="4">
    <source>
        <dbReference type="Proteomes" id="UP001216390"/>
    </source>
</evidence>
<reference evidence="3" key="1">
    <citation type="submission" date="2023-01" db="EMBL/GenBank/DDBJ databases">
        <title>The diversity of Class Acidimicrobiia in South China Sea sediment environments and the proposal of Iamia marina sp. nov., a novel species of the genus Iamia.</title>
        <authorList>
            <person name="He Y."/>
            <person name="Tian X."/>
        </authorList>
    </citation>
    <scope>NUCLEOTIDE SEQUENCE</scope>
    <source>
        <strain evidence="3">DSM 19957</strain>
    </source>
</reference>
<organism evidence="3 4">
    <name type="scientific">Iamia majanohamensis</name>
    <dbReference type="NCBI Taxonomy" id="467976"/>
    <lineage>
        <taxon>Bacteria</taxon>
        <taxon>Bacillati</taxon>
        <taxon>Actinomycetota</taxon>
        <taxon>Acidimicrobiia</taxon>
        <taxon>Acidimicrobiales</taxon>
        <taxon>Iamiaceae</taxon>
        <taxon>Iamia</taxon>
    </lineage>
</organism>
<feature type="transmembrane region" description="Helical" evidence="2">
    <location>
        <begin position="176"/>
        <end position="197"/>
    </location>
</feature>
<dbReference type="RefSeq" id="WP_272737741.1">
    <property type="nucleotide sequence ID" value="NZ_CP116942.1"/>
</dbReference>
<proteinExistence type="predicted"/>
<dbReference type="PANTHER" id="PTHR38454">
    <property type="entry name" value="INTEGRAL MEMBRANE PROTEIN-RELATED"/>
    <property type="match status" value="1"/>
</dbReference>
<feature type="transmembrane region" description="Helical" evidence="2">
    <location>
        <begin position="305"/>
        <end position="322"/>
    </location>
</feature>